<keyword evidence="6" id="KW-0333">Golgi apparatus</keyword>
<name>A0A6G7YBW1_9ACTN</name>
<reference evidence="10 11" key="1">
    <citation type="submission" date="2020-03" db="EMBL/GenBank/DDBJ databases">
        <title>Nocardioides sp. nov., isolated from fish.</title>
        <authorList>
            <person name="Hyun D.-W."/>
            <person name="Bae J.-W."/>
        </authorList>
    </citation>
    <scope>NUCLEOTIDE SEQUENCE [LARGE SCALE GENOMIC DNA]</scope>
    <source>
        <strain evidence="10 11">HDW12A</strain>
    </source>
</reference>
<keyword evidence="9" id="KW-0732">Signal</keyword>
<protein>
    <recommendedName>
        <fullName evidence="12">Glycosyl hydrolase family 71</fullName>
    </recommendedName>
</protein>
<keyword evidence="5 8" id="KW-1133">Transmembrane helix</keyword>
<feature type="signal peptide" evidence="9">
    <location>
        <begin position="1"/>
        <end position="27"/>
    </location>
</feature>
<evidence type="ECO:0000256" key="2">
    <source>
        <dbReference type="ARBA" id="ARBA00022692"/>
    </source>
</evidence>
<dbReference type="AlphaFoldDB" id="A0A6G7YBW1"/>
<evidence type="ECO:0008006" key="12">
    <source>
        <dbReference type="Google" id="ProtNLM"/>
    </source>
</evidence>
<evidence type="ECO:0000256" key="1">
    <source>
        <dbReference type="ARBA" id="ARBA00004323"/>
    </source>
</evidence>
<feature type="transmembrane region" description="Helical" evidence="8">
    <location>
        <begin position="335"/>
        <end position="353"/>
    </location>
</feature>
<evidence type="ECO:0000256" key="8">
    <source>
        <dbReference type="SAM" id="Phobius"/>
    </source>
</evidence>
<accession>A0A6G7YBW1</accession>
<organism evidence="10 11">
    <name type="scientific">Nocardioides piscis</name>
    <dbReference type="NCBI Taxonomy" id="2714938"/>
    <lineage>
        <taxon>Bacteria</taxon>
        <taxon>Bacillati</taxon>
        <taxon>Actinomycetota</taxon>
        <taxon>Actinomycetes</taxon>
        <taxon>Propionibacteriales</taxon>
        <taxon>Nocardioidaceae</taxon>
        <taxon>Nocardioides</taxon>
    </lineage>
</organism>
<evidence type="ECO:0000313" key="10">
    <source>
        <dbReference type="EMBL" id="QIK74283.1"/>
    </source>
</evidence>
<feature type="chain" id="PRO_5038605932" description="Glycosyl hydrolase family 71" evidence="9">
    <location>
        <begin position="28"/>
        <end position="397"/>
    </location>
</feature>
<keyword evidence="7 8" id="KW-0472">Membrane</keyword>
<evidence type="ECO:0000256" key="9">
    <source>
        <dbReference type="SAM" id="SignalP"/>
    </source>
</evidence>
<proteinExistence type="predicted"/>
<dbReference type="PANTHER" id="PTHR13572">
    <property type="entry name" value="ENDO-ALPHA-1,2-MANNOSIDASE"/>
    <property type="match status" value="1"/>
</dbReference>
<keyword evidence="4" id="KW-0735">Signal-anchor</keyword>
<dbReference type="KEGG" id="npi:G7071_01355"/>
<keyword evidence="2 8" id="KW-0812">Transmembrane</keyword>
<dbReference type="Proteomes" id="UP000502035">
    <property type="component" value="Chromosome"/>
</dbReference>
<dbReference type="RefSeq" id="WP_166313970.1">
    <property type="nucleotide sequence ID" value="NZ_CP049866.1"/>
</dbReference>
<dbReference type="InterPro" id="IPR026071">
    <property type="entry name" value="Glyco_Hydrolase_99"/>
</dbReference>
<dbReference type="Pfam" id="PF16317">
    <property type="entry name" value="Glyco_hydro_99"/>
    <property type="match status" value="1"/>
</dbReference>
<evidence type="ECO:0000256" key="4">
    <source>
        <dbReference type="ARBA" id="ARBA00022968"/>
    </source>
</evidence>
<evidence type="ECO:0000256" key="3">
    <source>
        <dbReference type="ARBA" id="ARBA00022801"/>
    </source>
</evidence>
<evidence type="ECO:0000256" key="5">
    <source>
        <dbReference type="ARBA" id="ARBA00022989"/>
    </source>
</evidence>
<dbReference type="Gene3D" id="3.20.20.80">
    <property type="entry name" value="Glycosidases"/>
    <property type="match status" value="1"/>
</dbReference>
<dbReference type="PANTHER" id="PTHR13572:SF4">
    <property type="entry name" value="RE57134P"/>
    <property type="match status" value="1"/>
</dbReference>
<dbReference type="EMBL" id="CP049866">
    <property type="protein sequence ID" value="QIK74283.1"/>
    <property type="molecule type" value="Genomic_DNA"/>
</dbReference>
<evidence type="ECO:0000256" key="6">
    <source>
        <dbReference type="ARBA" id="ARBA00023034"/>
    </source>
</evidence>
<evidence type="ECO:0000256" key="7">
    <source>
        <dbReference type="ARBA" id="ARBA00023136"/>
    </source>
</evidence>
<gene>
    <name evidence="10" type="ORF">G7071_01355</name>
</gene>
<comment type="subcellular location">
    <subcellularLocation>
        <location evidence="1">Golgi apparatus membrane</location>
        <topology evidence="1">Single-pass type II membrane protein</topology>
    </subcellularLocation>
</comment>
<dbReference type="GO" id="GO:0004559">
    <property type="term" value="F:alpha-mannosidase activity"/>
    <property type="evidence" value="ECO:0007669"/>
    <property type="project" value="TreeGrafter"/>
</dbReference>
<evidence type="ECO:0000313" key="11">
    <source>
        <dbReference type="Proteomes" id="UP000502035"/>
    </source>
</evidence>
<keyword evidence="11" id="KW-1185">Reference proteome</keyword>
<sequence length="397" mass="44031">MNRLPRFLITVLLVLGTLGTTAPASYANDEVGFPVLAYYYIWYTPTSWDRAKTDLPLLGRYSSDEKSVMAAHARDAKSAGLDGFLVSWKHTPDLDRRLGLMVETAREHDLTLGIVYQGLDFFRRPLPPARVADDLRWFVDQYGDDPVFSVQGRPLVIWSGTWESTPRQIGRVTSQVRDRARVLASQRSAEEYDAVAPHVDGNAYYWSAMDPYVDTWAQERLDELSAAVHASGGLWIPSVSPGFDARLVGGHRLIERHDGDTLREEWRLAVNSSPDAVAILSWNEFSENSHVEPSTRYGNESLRALASILSATVPDEIAADSSAPGGGAGFPVRPVALLVVAFGTIAGSLSALVRRRLRNRQGVETTADGPDEDLDLDGWEADDDRLRLALRRRSDPW</sequence>
<keyword evidence="3" id="KW-0378">Hydrolase</keyword>